<gene>
    <name evidence="2" type="ORF">ACFS2C_22835</name>
</gene>
<dbReference type="RefSeq" id="WP_377389882.1">
    <property type="nucleotide sequence ID" value="NZ_JBHSAN010000019.1"/>
</dbReference>
<comment type="caution">
    <text evidence="2">The sequence shown here is derived from an EMBL/GenBank/DDBJ whole genome shotgun (WGS) entry which is preliminary data.</text>
</comment>
<dbReference type="InterPro" id="IPR036390">
    <property type="entry name" value="WH_DNA-bd_sf"/>
</dbReference>
<dbReference type="PRINTS" id="PR00598">
    <property type="entry name" value="HTHMARR"/>
</dbReference>
<dbReference type="Proteomes" id="UP001597478">
    <property type="component" value="Unassembled WGS sequence"/>
</dbReference>
<dbReference type="SMART" id="SM00347">
    <property type="entry name" value="HTH_MARR"/>
    <property type="match status" value="1"/>
</dbReference>
<evidence type="ECO:0000313" key="3">
    <source>
        <dbReference type="Proteomes" id="UP001597478"/>
    </source>
</evidence>
<dbReference type="EMBL" id="JBHUOF010000042">
    <property type="protein sequence ID" value="MFD2802228.1"/>
    <property type="molecule type" value="Genomic_DNA"/>
</dbReference>
<dbReference type="PROSITE" id="PS50995">
    <property type="entry name" value="HTH_MARR_2"/>
    <property type="match status" value="1"/>
</dbReference>
<reference evidence="3" key="1">
    <citation type="journal article" date="2019" name="Int. J. Syst. Evol. Microbiol.">
        <title>The Global Catalogue of Microorganisms (GCM) 10K type strain sequencing project: providing services to taxonomists for standard genome sequencing and annotation.</title>
        <authorList>
            <consortium name="The Broad Institute Genomics Platform"/>
            <consortium name="The Broad Institute Genome Sequencing Center for Infectious Disease"/>
            <person name="Wu L."/>
            <person name="Ma J."/>
        </authorList>
    </citation>
    <scope>NUCLEOTIDE SEQUENCE [LARGE SCALE GENOMIC DNA]</scope>
    <source>
        <strain evidence="3">IBRC-M 10906</strain>
    </source>
</reference>
<organism evidence="2 3">
    <name type="scientific">Prauserella oleivorans</name>
    <dbReference type="NCBI Taxonomy" id="1478153"/>
    <lineage>
        <taxon>Bacteria</taxon>
        <taxon>Bacillati</taxon>
        <taxon>Actinomycetota</taxon>
        <taxon>Actinomycetes</taxon>
        <taxon>Pseudonocardiales</taxon>
        <taxon>Pseudonocardiaceae</taxon>
        <taxon>Prauserella</taxon>
    </lineage>
</organism>
<sequence>MSDRPPQRLLETPSWLLTQVAAIAGRRSREVFDSLGAGRYHYAILCAVEEFGPCSQAEIGNHLHMDRKDVAQRVLELEEQRCLRRRPDPADPRRKLVRITTQGRERLDQIHARLTVTQNELVEPLTAHERTALITALQKILDREARH</sequence>
<dbReference type="PANTHER" id="PTHR33164:SF43">
    <property type="entry name" value="HTH-TYPE TRANSCRIPTIONAL REPRESSOR YETL"/>
    <property type="match status" value="1"/>
</dbReference>
<name>A0ABW5WDY3_9PSEU</name>
<dbReference type="InterPro" id="IPR036388">
    <property type="entry name" value="WH-like_DNA-bd_sf"/>
</dbReference>
<feature type="domain" description="HTH marR-type" evidence="1">
    <location>
        <begin position="10"/>
        <end position="142"/>
    </location>
</feature>
<evidence type="ECO:0000259" key="1">
    <source>
        <dbReference type="PROSITE" id="PS50995"/>
    </source>
</evidence>
<accession>A0ABW5WDY3</accession>
<keyword evidence="3" id="KW-1185">Reference proteome</keyword>
<proteinExistence type="predicted"/>
<dbReference type="Pfam" id="PF12802">
    <property type="entry name" value="MarR_2"/>
    <property type="match status" value="1"/>
</dbReference>
<protein>
    <submittedName>
        <fullName evidence="2">MarR family winged helix-turn-helix transcriptional regulator</fullName>
    </submittedName>
</protein>
<dbReference type="InterPro" id="IPR039422">
    <property type="entry name" value="MarR/SlyA-like"/>
</dbReference>
<evidence type="ECO:0000313" key="2">
    <source>
        <dbReference type="EMBL" id="MFD2802228.1"/>
    </source>
</evidence>
<dbReference type="PANTHER" id="PTHR33164">
    <property type="entry name" value="TRANSCRIPTIONAL REGULATOR, MARR FAMILY"/>
    <property type="match status" value="1"/>
</dbReference>
<dbReference type="SUPFAM" id="SSF46785">
    <property type="entry name" value="Winged helix' DNA-binding domain"/>
    <property type="match status" value="1"/>
</dbReference>
<dbReference type="Gene3D" id="1.10.10.10">
    <property type="entry name" value="Winged helix-like DNA-binding domain superfamily/Winged helix DNA-binding domain"/>
    <property type="match status" value="1"/>
</dbReference>
<dbReference type="InterPro" id="IPR000835">
    <property type="entry name" value="HTH_MarR-typ"/>
</dbReference>